<organism evidence="10 11">
    <name type="scientific">Clostridium sardiniense</name>
    <name type="common">Clostridium absonum</name>
    <dbReference type="NCBI Taxonomy" id="29369"/>
    <lineage>
        <taxon>Bacteria</taxon>
        <taxon>Bacillati</taxon>
        <taxon>Bacillota</taxon>
        <taxon>Clostridia</taxon>
        <taxon>Eubacteriales</taxon>
        <taxon>Clostridiaceae</taxon>
        <taxon>Clostridium</taxon>
    </lineage>
</organism>
<evidence type="ECO:0000259" key="8">
    <source>
        <dbReference type="Pfam" id="PF00370"/>
    </source>
</evidence>
<dbReference type="InterPro" id="IPR000577">
    <property type="entry name" value="Carb_kinase_FGGY"/>
</dbReference>
<evidence type="ECO:0000313" key="11">
    <source>
        <dbReference type="Proteomes" id="UP001299068"/>
    </source>
</evidence>
<keyword evidence="6" id="KW-1015">Disulfide bond</keyword>
<keyword evidence="5" id="KW-0067">ATP-binding</keyword>
<keyword evidence="4" id="KW-0418">Kinase</keyword>
<comment type="caution">
    <text evidence="10">The sequence shown here is derived from an EMBL/GenBank/DDBJ whole genome shotgun (WGS) entry which is preliminary data.</text>
</comment>
<proteinExistence type="inferred from homology"/>
<keyword evidence="7" id="KW-0684">Rhamnose metabolism</keyword>
<dbReference type="SUPFAM" id="SSF53067">
    <property type="entry name" value="Actin-like ATPase domain"/>
    <property type="match status" value="2"/>
</dbReference>
<protein>
    <submittedName>
        <fullName evidence="10">Rhamnulokinase</fullName>
    </submittedName>
</protein>
<feature type="domain" description="Carbohydrate kinase FGGY N-terminal" evidence="8">
    <location>
        <begin position="10"/>
        <end position="249"/>
    </location>
</feature>
<evidence type="ECO:0000256" key="1">
    <source>
        <dbReference type="ARBA" id="ARBA00009156"/>
    </source>
</evidence>
<evidence type="ECO:0000256" key="7">
    <source>
        <dbReference type="ARBA" id="ARBA00023308"/>
    </source>
</evidence>
<dbReference type="InterPro" id="IPR013449">
    <property type="entry name" value="Rhamnulokinase"/>
</dbReference>
<dbReference type="InterPro" id="IPR018485">
    <property type="entry name" value="FGGY_C"/>
</dbReference>
<dbReference type="InterPro" id="IPR018484">
    <property type="entry name" value="FGGY_N"/>
</dbReference>
<reference evidence="10 11" key="1">
    <citation type="journal article" date="2021" name="Cell Host Microbe">
        <title>in vivo commensal control of Clostridioides difficile virulence.</title>
        <authorList>
            <person name="Girinathan B.P."/>
            <person name="Dibenedetto N."/>
            <person name="Worley J.N."/>
            <person name="Peltier J."/>
            <person name="Arrieta-Ortiz M.L."/>
            <person name="Rupa Christinal Immanuel S."/>
            <person name="Lavin R."/>
            <person name="Delaney M.L."/>
            <person name="Cummins C."/>
            <person name="Hoffmann M."/>
            <person name="Luo Y."/>
            <person name="Gonzalez-Escalona N."/>
            <person name="Allard M."/>
            <person name="Onderdonk A.B."/>
            <person name="Gerber G.K."/>
            <person name="Sonenshein A.L."/>
            <person name="Baliga N."/>
            <person name="Dupuy B."/>
            <person name="Bry L."/>
        </authorList>
    </citation>
    <scope>NUCLEOTIDE SEQUENCE [LARGE SCALE GENOMIC DNA]</scope>
    <source>
        <strain evidence="10 11">DSM 599</strain>
    </source>
</reference>
<keyword evidence="2" id="KW-0808">Transferase</keyword>
<evidence type="ECO:0000313" key="10">
    <source>
        <dbReference type="EMBL" id="MBY0756857.1"/>
    </source>
</evidence>
<dbReference type="PANTHER" id="PTHR10196">
    <property type="entry name" value="SUGAR KINASE"/>
    <property type="match status" value="1"/>
</dbReference>
<evidence type="ECO:0000256" key="2">
    <source>
        <dbReference type="ARBA" id="ARBA00022679"/>
    </source>
</evidence>
<evidence type="ECO:0000259" key="9">
    <source>
        <dbReference type="Pfam" id="PF02782"/>
    </source>
</evidence>
<name>A0ABS7L2E2_CLOSR</name>
<dbReference type="CDD" id="cd07771">
    <property type="entry name" value="ASKHA_NBD_FGGY_RhaB-like"/>
    <property type="match status" value="1"/>
</dbReference>
<evidence type="ECO:0000256" key="3">
    <source>
        <dbReference type="ARBA" id="ARBA00022741"/>
    </source>
</evidence>
<accession>A0ABS7L2E2</accession>
<dbReference type="Pfam" id="PF02782">
    <property type="entry name" value="FGGY_C"/>
    <property type="match status" value="1"/>
</dbReference>
<sequence length="500" mass="57057">MDNKSIEKKVLAFDFGASSGRAMLGTFDGNKIDIKEIHRFSNDPVTLNGTMYWDVLRLFFEIKQSLIKAKRFGKIDSIGIDTWGVDFALLDEFGQLLENPIHYRDKRTTGMIEKSFEKISKDEFYNITGNQFMEINTVFQLLALKEKRSHLLEKADVMLLMPDLFNYLLTGKKVTENSIASTTQLFNAKNRAWSDKVIESLELPRRIFTEIVPSGTIIGNISEEIIEELKIDMCDVIAVAGHDTQSALVSVPTIEKDFVFLSCGTWSLLGTEIDEPIINEKSNNYNITNEGAYGDKASFLKNIIGLWLIQESKRQWEREGREYEFSQLEEMAKEAKPFKCFIDPDDPVFVQTGDIPSRIKDYCVRTNQEVPQSEGEIVRCINESLAMKYRYSLEEIKDCINKDYSVIYMVGGGIQSKLLCQMTASACNCKVSAGPIEATVLGNIAIQLMATKQIENLYKAREVIKNSQDIYQYYPNDFDLWNGAYERFKDVIKSKEVVKC</sequence>
<dbReference type="Pfam" id="PF00370">
    <property type="entry name" value="FGGY_N"/>
    <property type="match status" value="1"/>
</dbReference>
<evidence type="ECO:0000256" key="6">
    <source>
        <dbReference type="ARBA" id="ARBA00023157"/>
    </source>
</evidence>
<dbReference type="EMBL" id="JAIKTU010000014">
    <property type="protein sequence ID" value="MBY0756857.1"/>
    <property type="molecule type" value="Genomic_DNA"/>
</dbReference>
<dbReference type="Proteomes" id="UP001299068">
    <property type="component" value="Unassembled WGS sequence"/>
</dbReference>
<evidence type="ECO:0000256" key="5">
    <source>
        <dbReference type="ARBA" id="ARBA00022840"/>
    </source>
</evidence>
<dbReference type="RefSeq" id="WP_221862075.1">
    <property type="nucleotide sequence ID" value="NZ_JAIKTU010000014.1"/>
</dbReference>
<dbReference type="InterPro" id="IPR043129">
    <property type="entry name" value="ATPase_NBD"/>
</dbReference>
<evidence type="ECO:0000256" key="4">
    <source>
        <dbReference type="ARBA" id="ARBA00022777"/>
    </source>
</evidence>
<dbReference type="PIRSF" id="PIRSF000538">
    <property type="entry name" value="GlpK"/>
    <property type="match status" value="1"/>
</dbReference>
<dbReference type="PANTHER" id="PTHR10196:SF93">
    <property type="entry name" value="L-RHAMNULOKINASE"/>
    <property type="match status" value="1"/>
</dbReference>
<gene>
    <name evidence="10" type="ORF">K5V21_15540</name>
</gene>
<keyword evidence="3" id="KW-0547">Nucleotide-binding</keyword>
<dbReference type="Gene3D" id="3.30.420.40">
    <property type="match status" value="2"/>
</dbReference>
<keyword evidence="11" id="KW-1185">Reference proteome</keyword>
<comment type="similarity">
    <text evidence="1">Belongs to the FGGY kinase family.</text>
</comment>
<feature type="domain" description="Carbohydrate kinase FGGY C-terminal" evidence="9">
    <location>
        <begin position="261"/>
        <end position="450"/>
    </location>
</feature>